<reference evidence="8" key="2">
    <citation type="submission" date="2020-09" db="EMBL/GenBank/DDBJ databases">
        <authorList>
            <person name="Sun Q."/>
            <person name="Ohkuma M."/>
        </authorList>
    </citation>
    <scope>NUCLEOTIDE SEQUENCE</scope>
    <source>
        <strain evidence="8">JCM 3172</strain>
    </source>
</reference>
<keyword evidence="4" id="KW-0663">Pyridoxal phosphate</keyword>
<evidence type="ECO:0000256" key="3">
    <source>
        <dbReference type="ARBA" id="ARBA00022793"/>
    </source>
</evidence>
<feature type="domain" description="Orn/Lys/Arg decarboxylases family 1 pyridoxal-P attachment site" evidence="6">
    <location>
        <begin position="7"/>
        <end position="312"/>
    </location>
</feature>
<dbReference type="SUPFAM" id="SSF53383">
    <property type="entry name" value="PLP-dependent transferases"/>
    <property type="match status" value="1"/>
</dbReference>
<dbReference type="Gene3D" id="3.90.100.10">
    <property type="entry name" value="Orn/Lys/Arg decarboxylase, C-terminal domain"/>
    <property type="match status" value="1"/>
</dbReference>
<comment type="similarity">
    <text evidence="2">Belongs to the Orn/Lys/Arg decarboxylase class-I family.</text>
</comment>
<dbReference type="PANTHER" id="PTHR43277">
    <property type="entry name" value="ARGININE DECARBOXYLASE"/>
    <property type="match status" value="1"/>
</dbReference>
<dbReference type="InterPro" id="IPR008286">
    <property type="entry name" value="Prn/Lys/Arg_de-COase_C"/>
</dbReference>
<accession>A0A918LME8</accession>
<evidence type="ECO:0000256" key="2">
    <source>
        <dbReference type="ARBA" id="ARBA00010671"/>
    </source>
</evidence>
<dbReference type="InterPro" id="IPR036633">
    <property type="entry name" value="Prn/Lys/Arg_de-COase_C_sf"/>
</dbReference>
<protein>
    <submittedName>
        <fullName evidence="8">Ornithine decarboxylase</fullName>
    </submittedName>
</protein>
<reference evidence="8" key="1">
    <citation type="journal article" date="2014" name="Int. J. Syst. Evol. Microbiol.">
        <title>Complete genome sequence of Corynebacterium casei LMG S-19264T (=DSM 44701T), isolated from a smear-ripened cheese.</title>
        <authorList>
            <consortium name="US DOE Joint Genome Institute (JGI-PGF)"/>
            <person name="Walter F."/>
            <person name="Albersmeier A."/>
            <person name="Kalinowski J."/>
            <person name="Ruckert C."/>
        </authorList>
    </citation>
    <scope>NUCLEOTIDE SEQUENCE</scope>
    <source>
        <strain evidence="8">JCM 3172</strain>
    </source>
</reference>
<feature type="domain" description="Orn/Lys/Arg decarboxylase C-terminal" evidence="7">
    <location>
        <begin position="406"/>
        <end position="459"/>
    </location>
</feature>
<keyword evidence="9" id="KW-1185">Reference proteome</keyword>
<comment type="caution">
    <text evidence="8">The sequence shown here is derived from an EMBL/GenBank/DDBJ whole genome shotgun (WGS) entry which is preliminary data.</text>
</comment>
<evidence type="ECO:0000256" key="5">
    <source>
        <dbReference type="ARBA" id="ARBA00023239"/>
    </source>
</evidence>
<dbReference type="PANTHER" id="PTHR43277:SF4">
    <property type="entry name" value="ARGININE DECARBOXYLASE"/>
    <property type="match status" value="1"/>
</dbReference>
<dbReference type="SUPFAM" id="SSF55904">
    <property type="entry name" value="Ornithine decarboxylase C-terminal domain"/>
    <property type="match status" value="1"/>
</dbReference>
<keyword evidence="3" id="KW-0210">Decarboxylase</keyword>
<gene>
    <name evidence="8" type="primary">ldcC</name>
    <name evidence="8" type="ORF">GCM10014713_10410</name>
</gene>
<dbReference type="InterPro" id="IPR000310">
    <property type="entry name" value="Orn/Lys/Arg_deCO2ase_major_dom"/>
</dbReference>
<evidence type="ECO:0000313" key="8">
    <source>
        <dbReference type="EMBL" id="GGT19334.1"/>
    </source>
</evidence>
<evidence type="ECO:0000313" key="9">
    <source>
        <dbReference type="Proteomes" id="UP000619486"/>
    </source>
</evidence>
<dbReference type="AlphaFoldDB" id="A0A918LME8"/>
<dbReference type="Gene3D" id="3.40.640.10">
    <property type="entry name" value="Type I PLP-dependent aspartate aminotransferase-like (Major domain)"/>
    <property type="match status" value="1"/>
</dbReference>
<name>A0A918LME8_9ACTN</name>
<dbReference type="EMBL" id="BMQQ01000002">
    <property type="protein sequence ID" value="GGT19334.1"/>
    <property type="molecule type" value="Genomic_DNA"/>
</dbReference>
<organism evidence="8 9">
    <name type="scientific">Streptomyces purpureus</name>
    <dbReference type="NCBI Taxonomy" id="1951"/>
    <lineage>
        <taxon>Bacteria</taxon>
        <taxon>Bacillati</taxon>
        <taxon>Actinomycetota</taxon>
        <taxon>Actinomycetes</taxon>
        <taxon>Kitasatosporales</taxon>
        <taxon>Streptomycetaceae</taxon>
        <taxon>Streptomyces</taxon>
    </lineage>
</organism>
<dbReference type="GO" id="GO:0016831">
    <property type="term" value="F:carboxy-lyase activity"/>
    <property type="evidence" value="ECO:0007669"/>
    <property type="project" value="UniProtKB-KW"/>
</dbReference>
<dbReference type="Pfam" id="PF03711">
    <property type="entry name" value="OKR_DC_1_C"/>
    <property type="match status" value="1"/>
</dbReference>
<dbReference type="InterPro" id="IPR052357">
    <property type="entry name" value="Orn_Lys_Arg_decarboxylase-I"/>
</dbReference>
<dbReference type="RefSeq" id="WP_189200070.1">
    <property type="nucleotide sequence ID" value="NZ_BMQQ01000002.1"/>
</dbReference>
<dbReference type="Pfam" id="PF01276">
    <property type="entry name" value="OKR_DC_1"/>
    <property type="match status" value="1"/>
</dbReference>
<sequence length="491" mass="53103">MDHSRAPVLEALEEFRRRGDVVYGPPGHKQGRGADPRVADVVGLDVFRSDVLLLNGLDDRRESQDVLGQAQELMADAVGAERAFFSTCGSSLSVKTAMLAVAGPGEKLLVSRNAHKSVISAVVINGVEPVWVHPKFDAERHLAHPPEADDVRRRLKEHPDAKGMLLITPTDWGTCADIGAVARTCHDFDVPLVVDEAWGAHLPFHPDLPAWGMDHEADLVVTSVHKMGGAVEQSSVFHLQYDRVSPEVLKQREDLLATTSASSLVYATLDGWRRQMAQHGHELLDTAIRRARRIRAAVGELPGLRLMDREVVQAGLAADIDPMKVVIDVRELGISGMQAAEWLRAHRHVDVGSSDTCRISASITHADDDATEETLLAALRALVEAADSVESRPPVRLPAPPALELEQAMLPREAFFAPVEHVPAERAAGRISAELISPYPPGVPVIAPGEVITDETVDHLRSGVEHGVLIPDAADPTVRTLRVVARTGAAA</sequence>
<evidence type="ECO:0000256" key="4">
    <source>
        <dbReference type="ARBA" id="ARBA00022898"/>
    </source>
</evidence>
<dbReference type="InterPro" id="IPR015421">
    <property type="entry name" value="PyrdxlP-dep_Trfase_major"/>
</dbReference>
<proteinExistence type="inferred from homology"/>
<evidence type="ECO:0000259" key="7">
    <source>
        <dbReference type="Pfam" id="PF03711"/>
    </source>
</evidence>
<dbReference type="Proteomes" id="UP000619486">
    <property type="component" value="Unassembled WGS sequence"/>
</dbReference>
<dbReference type="InterPro" id="IPR015424">
    <property type="entry name" value="PyrdxlP-dep_Trfase"/>
</dbReference>
<evidence type="ECO:0000259" key="6">
    <source>
        <dbReference type="Pfam" id="PF01276"/>
    </source>
</evidence>
<comment type="cofactor">
    <cofactor evidence="1">
        <name>pyridoxal 5'-phosphate</name>
        <dbReference type="ChEBI" id="CHEBI:597326"/>
    </cofactor>
</comment>
<keyword evidence="5" id="KW-0456">Lyase</keyword>
<evidence type="ECO:0000256" key="1">
    <source>
        <dbReference type="ARBA" id="ARBA00001933"/>
    </source>
</evidence>